<dbReference type="HOGENOM" id="CLU_134960_1_0_2"/>
<dbReference type="Proteomes" id="UP000005233">
    <property type="component" value="Chromosome"/>
</dbReference>
<protein>
    <recommendedName>
        <fullName evidence="3">GxxExxY protein</fullName>
    </recommendedName>
</protein>
<dbReference type="Pfam" id="PF13366">
    <property type="entry name" value="PDDEXK_3"/>
    <property type="match status" value="1"/>
</dbReference>
<gene>
    <name evidence="1" type="ordered locus">Mtc_1428</name>
</gene>
<dbReference type="NCBIfam" id="TIGR04256">
    <property type="entry name" value="GxxExxY"/>
    <property type="match status" value="1"/>
</dbReference>
<dbReference type="OrthoDB" id="147681at2157"/>
<dbReference type="eggNOG" id="arCOG07749">
    <property type="taxonomic scope" value="Archaea"/>
</dbReference>
<dbReference type="AlphaFoldDB" id="H8I4K3"/>
<sequence length="134" mass="15104">MSQSTKKEPIPEHVNKITQSVLNAAYEVHTAIGPGLLESIYETCLAYELRNRGHLVEKQVKLPVIYKGIQMDAGLRMDLIVDNCIIIEIKAVDELLPLHEAQVLTYLKLTGYRIGLLINFNSCHLKDGIKRIAH</sequence>
<organism evidence="1 2">
    <name type="scientific">Methanocella conradii (strain DSM 24694 / JCM 17849 / CGMCC 1.5162 / HZ254)</name>
    <dbReference type="NCBI Taxonomy" id="1041930"/>
    <lineage>
        <taxon>Archaea</taxon>
        <taxon>Methanobacteriati</taxon>
        <taxon>Methanobacteriota</taxon>
        <taxon>Stenosarchaea group</taxon>
        <taxon>Methanomicrobia</taxon>
        <taxon>Methanocellales</taxon>
        <taxon>Methanocellaceae</taxon>
        <taxon>Methanocella</taxon>
    </lineage>
</organism>
<reference evidence="1 2" key="1">
    <citation type="journal article" date="2012" name="J. Bacteriol.">
        <title>Complete genome sequence of a thermophilic methanogen, Methanocella conradii HZ254, isolated from Chinese rice field soil.</title>
        <authorList>
            <person name="Lu Z."/>
            <person name="Lu Y."/>
        </authorList>
    </citation>
    <scope>NUCLEOTIDE SEQUENCE [LARGE SCALE GENOMIC DNA]</scope>
    <source>
        <strain evidence="2">DSM 24694 / JCM 17849 / CGMCC 1.5162 / HZ254</strain>
    </source>
</reference>
<accession>H8I4K3</accession>
<evidence type="ECO:0008006" key="3">
    <source>
        <dbReference type="Google" id="ProtNLM"/>
    </source>
</evidence>
<dbReference type="KEGG" id="mez:Mtc_1428"/>
<evidence type="ECO:0000313" key="2">
    <source>
        <dbReference type="Proteomes" id="UP000005233"/>
    </source>
</evidence>
<dbReference type="GeneID" id="11971558"/>
<dbReference type="InterPro" id="IPR026350">
    <property type="entry name" value="GxxExxY"/>
</dbReference>
<keyword evidence="2" id="KW-1185">Reference proteome</keyword>
<name>H8I4K3_METCZ</name>
<proteinExistence type="predicted"/>
<dbReference type="RefSeq" id="WP_014406019.1">
    <property type="nucleotide sequence ID" value="NC_017034.1"/>
</dbReference>
<dbReference type="EMBL" id="CP003243">
    <property type="protein sequence ID" value="AFD00182.1"/>
    <property type="molecule type" value="Genomic_DNA"/>
</dbReference>
<evidence type="ECO:0000313" key="1">
    <source>
        <dbReference type="EMBL" id="AFD00182.1"/>
    </source>
</evidence>